<protein>
    <submittedName>
        <fullName evidence="1">Jg2049 protein</fullName>
    </submittedName>
</protein>
<dbReference type="OrthoDB" id="6088000at2759"/>
<dbReference type="Proteomes" id="UP000838756">
    <property type="component" value="Unassembled WGS sequence"/>
</dbReference>
<dbReference type="InterPro" id="IPR027902">
    <property type="entry name" value="DUF4487"/>
</dbReference>
<keyword evidence="2" id="KW-1185">Reference proteome</keyword>
<feature type="non-terminal residue" evidence="1">
    <location>
        <position position="1"/>
    </location>
</feature>
<evidence type="ECO:0000313" key="2">
    <source>
        <dbReference type="Proteomes" id="UP000838756"/>
    </source>
</evidence>
<dbReference type="PANTHER" id="PTHR16071">
    <property type="entry name" value="CHROMOSOME 1 OPEN READING FRAME 112"/>
    <property type="match status" value="1"/>
</dbReference>
<dbReference type="EMBL" id="CAKXAJ010018918">
    <property type="protein sequence ID" value="CAH2218002.1"/>
    <property type="molecule type" value="Genomic_DNA"/>
</dbReference>
<dbReference type="PANTHER" id="PTHR16071:SF2">
    <property type="entry name" value="FIGNL1-INTERACTING REGULATOR OF RECOMBINATION AND MITOSIS"/>
    <property type="match status" value="1"/>
</dbReference>
<dbReference type="AlphaFoldDB" id="A0A8S4QRH7"/>
<organism evidence="1 2">
    <name type="scientific">Pararge aegeria aegeria</name>
    <dbReference type="NCBI Taxonomy" id="348720"/>
    <lineage>
        <taxon>Eukaryota</taxon>
        <taxon>Metazoa</taxon>
        <taxon>Ecdysozoa</taxon>
        <taxon>Arthropoda</taxon>
        <taxon>Hexapoda</taxon>
        <taxon>Insecta</taxon>
        <taxon>Pterygota</taxon>
        <taxon>Neoptera</taxon>
        <taxon>Endopterygota</taxon>
        <taxon>Lepidoptera</taxon>
        <taxon>Glossata</taxon>
        <taxon>Ditrysia</taxon>
        <taxon>Papilionoidea</taxon>
        <taxon>Nymphalidae</taxon>
        <taxon>Satyrinae</taxon>
        <taxon>Satyrini</taxon>
        <taxon>Parargina</taxon>
        <taxon>Pararge</taxon>
    </lineage>
</organism>
<name>A0A8S4QRH7_9NEOP</name>
<proteinExistence type="predicted"/>
<sequence>MLPSNLVIKKFINCHKWFNIGLQFKQTTSDGNTQYYGLYDHLLLHTVALSSTLSAEQYKKLEFYLYEALLGTDYYAAIFAANLWVLICRLNNNQLQLEVLSGLLKIYQNLETHALFADAPQRIHLTYTMEKLFQTLGNEKMHIYKRYSLKDGGNVGIWSALKIRNLHNDLSKSVDRIVCENLYASFDKVLSSEGSLGDLIKKLKLASTCRFMELNSRIEDFLLKAWLKVCPICGSKQQSVWLF</sequence>
<evidence type="ECO:0000313" key="1">
    <source>
        <dbReference type="EMBL" id="CAH2218002.1"/>
    </source>
</evidence>
<gene>
    <name evidence="1" type="primary">jg2049</name>
    <name evidence="1" type="ORF">PAEG_LOCUS5877</name>
</gene>
<dbReference type="Pfam" id="PF14868">
    <property type="entry name" value="DUF4487"/>
    <property type="match status" value="1"/>
</dbReference>
<feature type="non-terminal residue" evidence="1">
    <location>
        <position position="243"/>
    </location>
</feature>
<reference evidence="1" key="1">
    <citation type="submission" date="2022-03" db="EMBL/GenBank/DDBJ databases">
        <authorList>
            <person name="Lindestad O."/>
        </authorList>
    </citation>
    <scope>NUCLEOTIDE SEQUENCE</scope>
</reference>
<accession>A0A8S4QRH7</accession>
<comment type="caution">
    <text evidence="1">The sequence shown here is derived from an EMBL/GenBank/DDBJ whole genome shotgun (WGS) entry which is preliminary data.</text>
</comment>